<evidence type="ECO:0008006" key="4">
    <source>
        <dbReference type="Google" id="ProtNLM"/>
    </source>
</evidence>
<protein>
    <recommendedName>
        <fullName evidence="4">PH domain-containing protein</fullName>
    </recommendedName>
</protein>
<evidence type="ECO:0000313" key="3">
    <source>
        <dbReference type="Proteomes" id="UP001214553"/>
    </source>
</evidence>
<accession>A0ABY8C166</accession>
<proteinExistence type="predicted"/>
<dbReference type="Proteomes" id="UP001214553">
    <property type="component" value="Chromosome"/>
</dbReference>
<dbReference type="RefSeq" id="WP_275279525.1">
    <property type="nucleotide sequence ID" value="NZ_CP119108.1"/>
</dbReference>
<name>A0ABY8C166_9MICO</name>
<gene>
    <name evidence="2" type="ORF">PU630_06475</name>
</gene>
<keyword evidence="1" id="KW-0812">Transmembrane</keyword>
<reference evidence="2 3" key="1">
    <citation type="submission" date="2023-03" db="EMBL/GenBank/DDBJ databases">
        <title>Genome sequence of Microbacterium sp. KACC 23027.</title>
        <authorList>
            <person name="Kim S."/>
            <person name="Heo J."/>
            <person name="Kwon S.-W."/>
        </authorList>
    </citation>
    <scope>NUCLEOTIDE SEQUENCE [LARGE SCALE GENOMIC DNA]</scope>
    <source>
        <strain evidence="2 3">KACC 23027</strain>
    </source>
</reference>
<feature type="transmembrane region" description="Helical" evidence="1">
    <location>
        <begin position="17"/>
        <end position="37"/>
    </location>
</feature>
<sequence>MADSPDVLKIVSPRRSLVFLLVVCVLFTAMGVVILALAPTKTLNLIVGVAAIGFFGVGGGYSLVRQWRRSTVLVADDEGIRVTGAGRIPWADVDRIGVTSEGLGIRLRRYDAFLASTPARGEHSATSLRAARTRNSGYDLLFAERLLGRTAGEAARDLQRRRPGA</sequence>
<dbReference type="NCBIfam" id="NF041635">
    <property type="entry name" value="STM3941_fam"/>
    <property type="match status" value="1"/>
</dbReference>
<dbReference type="InterPro" id="IPR048136">
    <property type="entry name" value="STM3941-like"/>
</dbReference>
<dbReference type="EMBL" id="CP119108">
    <property type="protein sequence ID" value="WEG10194.1"/>
    <property type="molecule type" value="Genomic_DNA"/>
</dbReference>
<evidence type="ECO:0000313" key="2">
    <source>
        <dbReference type="EMBL" id="WEG10194.1"/>
    </source>
</evidence>
<evidence type="ECO:0000256" key="1">
    <source>
        <dbReference type="SAM" id="Phobius"/>
    </source>
</evidence>
<keyword evidence="3" id="KW-1185">Reference proteome</keyword>
<keyword evidence="1" id="KW-0472">Membrane</keyword>
<organism evidence="2 3">
    <name type="scientific">Microbacterium horticulturae</name>
    <dbReference type="NCBI Taxonomy" id="3028316"/>
    <lineage>
        <taxon>Bacteria</taxon>
        <taxon>Bacillati</taxon>
        <taxon>Actinomycetota</taxon>
        <taxon>Actinomycetes</taxon>
        <taxon>Micrococcales</taxon>
        <taxon>Microbacteriaceae</taxon>
        <taxon>Microbacterium</taxon>
    </lineage>
</organism>
<feature type="transmembrane region" description="Helical" evidence="1">
    <location>
        <begin position="43"/>
        <end position="64"/>
    </location>
</feature>
<keyword evidence="1" id="KW-1133">Transmembrane helix</keyword>